<proteinExistence type="predicted"/>
<protein>
    <submittedName>
        <fullName evidence="1">Uncharacterized protein</fullName>
    </submittedName>
</protein>
<keyword evidence="2" id="KW-1185">Reference proteome</keyword>
<organism evidence="1 2">
    <name type="scientific">Lepagella muris</name>
    <dbReference type="NCBI Taxonomy" id="3032870"/>
    <lineage>
        <taxon>Bacteria</taxon>
        <taxon>Pseudomonadati</taxon>
        <taxon>Bacteroidota</taxon>
        <taxon>Bacteroidia</taxon>
        <taxon>Bacteroidales</taxon>
        <taxon>Muribaculaceae</taxon>
        <taxon>Lepagella</taxon>
    </lineage>
</organism>
<dbReference type="Proteomes" id="UP000306319">
    <property type="component" value="Unassembled WGS sequence"/>
</dbReference>
<evidence type="ECO:0000313" key="1">
    <source>
        <dbReference type="EMBL" id="TGY80334.1"/>
    </source>
</evidence>
<gene>
    <name evidence="1" type="ORF">E5331_03610</name>
</gene>
<evidence type="ECO:0000313" key="2">
    <source>
        <dbReference type="Proteomes" id="UP000306319"/>
    </source>
</evidence>
<dbReference type="EMBL" id="SRYB01000003">
    <property type="protein sequence ID" value="TGY80334.1"/>
    <property type="molecule type" value="Genomic_DNA"/>
</dbReference>
<comment type="caution">
    <text evidence="1">The sequence shown here is derived from an EMBL/GenBank/DDBJ whole genome shotgun (WGS) entry which is preliminary data.</text>
</comment>
<accession>A0AC61RJT4</accession>
<name>A0AC61RJT4_9BACT</name>
<reference evidence="1" key="1">
    <citation type="submission" date="2019-04" db="EMBL/GenBank/DDBJ databases">
        <title>Microbes associate with the intestines of laboratory mice.</title>
        <authorList>
            <person name="Navarre W."/>
            <person name="Wong E."/>
            <person name="Huang K."/>
            <person name="Tropini C."/>
            <person name="Ng K."/>
            <person name="Yu B."/>
        </authorList>
    </citation>
    <scope>NUCLEOTIDE SEQUENCE</scope>
    <source>
        <strain evidence="1">NM04_E33</strain>
    </source>
</reference>
<sequence length="176" mass="19199">MKLENIKRKICSMSASAVMLAVVALSGCSNDECLDNKNSLPLAGFYSSTTTPASISLDSISIYGIGAPGDSVLHDSVRGLSQSYLPFRIDEGTTRYVIRYLSGLLGRYGIADTITFEYDPVPFFVSSACGVSYDYKIKGIESTHYVIDSVTCPEGEITNANKENLKIYFRVATEEE</sequence>